<accession>W2SJC8</accession>
<reference evidence="2" key="1">
    <citation type="journal article" date="2014" name="Nat. Genet.">
        <title>Genome of the human hookworm Necator americanus.</title>
        <authorList>
            <person name="Tang Y.T."/>
            <person name="Gao X."/>
            <person name="Rosa B.A."/>
            <person name="Abubucker S."/>
            <person name="Hallsworth-Pepin K."/>
            <person name="Martin J."/>
            <person name="Tyagi R."/>
            <person name="Heizer E."/>
            <person name="Zhang X."/>
            <person name="Bhonagiri-Palsikar V."/>
            <person name="Minx P."/>
            <person name="Warren W.C."/>
            <person name="Wang Q."/>
            <person name="Zhan B."/>
            <person name="Hotez P.J."/>
            <person name="Sternberg P.W."/>
            <person name="Dougall A."/>
            <person name="Gaze S.T."/>
            <person name="Mulvenna J."/>
            <person name="Sotillo J."/>
            <person name="Ranganathan S."/>
            <person name="Rabelo E.M."/>
            <person name="Wilson R.K."/>
            <person name="Felgner P.L."/>
            <person name="Bethony J."/>
            <person name="Hawdon J.M."/>
            <person name="Gasser R.B."/>
            <person name="Loukas A."/>
            <person name="Mitreva M."/>
        </authorList>
    </citation>
    <scope>NUCLEOTIDE SEQUENCE [LARGE SCALE GENOMIC DNA]</scope>
</reference>
<dbReference type="Gene3D" id="3.40.50.300">
    <property type="entry name" value="P-loop containing nucleotide triphosphate hydrolases"/>
    <property type="match status" value="1"/>
</dbReference>
<sequence>MTEDLHLVLLECPNISTPADVAQLNMAPIMFLFRISNRKILLKLLKKTGIKGGNAVAGADALNQLTPDLVDIIIEDNGLHEATKKIFKFLEAYWLALHPTTPILEEEYLEKGTNLNANEETHCREHGCGSTKHFDRSNK</sequence>
<evidence type="ECO:0000313" key="1">
    <source>
        <dbReference type="EMBL" id="ETN69705.1"/>
    </source>
</evidence>
<name>W2SJC8_NECAM</name>
<gene>
    <name evidence="1" type="ORF">NECAME_05162</name>
</gene>
<dbReference type="InterPro" id="IPR027417">
    <property type="entry name" value="P-loop_NTPase"/>
</dbReference>
<dbReference type="OrthoDB" id="5962384at2759"/>
<proteinExistence type="predicted"/>
<dbReference type="STRING" id="51031.W2SJC8"/>
<dbReference type="PANTHER" id="PTHR11824">
    <property type="entry name" value="VOLTAGE-DEPENDENT CALCIUM CHANNEL BETA SUBUNIT"/>
    <property type="match status" value="1"/>
</dbReference>
<dbReference type="OMA" id="ANEETHC"/>
<protein>
    <submittedName>
        <fullName evidence="1">Uncharacterized protein</fullName>
    </submittedName>
</protein>
<organism evidence="1 2">
    <name type="scientific">Necator americanus</name>
    <name type="common">Human hookworm</name>
    <dbReference type="NCBI Taxonomy" id="51031"/>
    <lineage>
        <taxon>Eukaryota</taxon>
        <taxon>Metazoa</taxon>
        <taxon>Ecdysozoa</taxon>
        <taxon>Nematoda</taxon>
        <taxon>Chromadorea</taxon>
        <taxon>Rhabditida</taxon>
        <taxon>Rhabditina</taxon>
        <taxon>Rhabditomorpha</taxon>
        <taxon>Strongyloidea</taxon>
        <taxon>Ancylostomatidae</taxon>
        <taxon>Bunostominae</taxon>
        <taxon>Necator</taxon>
    </lineage>
</organism>
<dbReference type="KEGG" id="nai:NECAME_05162"/>
<dbReference type="Proteomes" id="UP000053676">
    <property type="component" value="Unassembled WGS sequence"/>
</dbReference>
<dbReference type="AlphaFoldDB" id="W2SJC8"/>
<evidence type="ECO:0000313" key="2">
    <source>
        <dbReference type="Proteomes" id="UP000053676"/>
    </source>
</evidence>
<keyword evidence="2" id="KW-1185">Reference proteome</keyword>
<dbReference type="EMBL" id="KI669062">
    <property type="protein sequence ID" value="ETN69705.1"/>
    <property type="molecule type" value="Genomic_DNA"/>
</dbReference>